<dbReference type="GO" id="GO:0005615">
    <property type="term" value="C:extracellular space"/>
    <property type="evidence" value="ECO:0007669"/>
    <property type="project" value="InterPro"/>
</dbReference>
<dbReference type="SUPFAM" id="SSF48239">
    <property type="entry name" value="Terpenoid cyclases/Protein prenyltransferases"/>
    <property type="match status" value="1"/>
</dbReference>
<gene>
    <name evidence="2" type="ORF">LSH36_224g01022</name>
</gene>
<reference evidence="2" key="1">
    <citation type="journal article" date="2023" name="Mol. Biol. Evol.">
        <title>Third-Generation Sequencing Reveals the Adaptive Role of the Epigenome in Three Deep-Sea Polychaetes.</title>
        <authorList>
            <person name="Perez M."/>
            <person name="Aroh O."/>
            <person name="Sun Y."/>
            <person name="Lan Y."/>
            <person name="Juniper S.K."/>
            <person name="Young C.R."/>
            <person name="Angers B."/>
            <person name="Qian P.Y."/>
        </authorList>
    </citation>
    <scope>NUCLEOTIDE SEQUENCE</scope>
    <source>
        <strain evidence="2">P08H-3</strain>
    </source>
</reference>
<comment type="caution">
    <text evidence="2">The sequence shown here is derived from an EMBL/GenBank/DDBJ whole genome shotgun (WGS) entry which is preliminary data.</text>
</comment>
<feature type="non-terminal residue" evidence="2">
    <location>
        <position position="1"/>
    </location>
</feature>
<dbReference type="Gene3D" id="1.50.10.20">
    <property type="match status" value="1"/>
</dbReference>
<sequence>MDTNKHPVDISGIRTPTFMFPRVTAFALRTLNDANDKDWELTMFIPTILLKKIAGWNVPNCDEAMKAAQSYLEKALPGIKDVYTFAIVTYALHLTGSSESSKAFYMLKDLQRQ</sequence>
<evidence type="ECO:0000313" key="2">
    <source>
        <dbReference type="EMBL" id="KAK2155985.1"/>
    </source>
</evidence>
<evidence type="ECO:0000313" key="3">
    <source>
        <dbReference type="Proteomes" id="UP001208570"/>
    </source>
</evidence>
<keyword evidence="3" id="KW-1185">Reference proteome</keyword>
<dbReference type="AlphaFoldDB" id="A0AAD9JPZ3"/>
<dbReference type="Proteomes" id="UP001208570">
    <property type="component" value="Unassembled WGS sequence"/>
</dbReference>
<protein>
    <recommendedName>
        <fullName evidence="1">Alpha-macroglobulin-like TED domain-containing protein</fullName>
    </recommendedName>
</protein>
<dbReference type="InterPro" id="IPR011626">
    <property type="entry name" value="Alpha-macroglobulin_TED"/>
</dbReference>
<dbReference type="Pfam" id="PF07678">
    <property type="entry name" value="TED_complement"/>
    <property type="match status" value="1"/>
</dbReference>
<dbReference type="InterPro" id="IPR008930">
    <property type="entry name" value="Terpenoid_cyclase/PrenylTrfase"/>
</dbReference>
<name>A0AAD9JPZ3_9ANNE</name>
<accession>A0AAD9JPZ3</accession>
<organism evidence="2 3">
    <name type="scientific">Paralvinella palmiformis</name>
    <dbReference type="NCBI Taxonomy" id="53620"/>
    <lineage>
        <taxon>Eukaryota</taxon>
        <taxon>Metazoa</taxon>
        <taxon>Spiralia</taxon>
        <taxon>Lophotrochozoa</taxon>
        <taxon>Annelida</taxon>
        <taxon>Polychaeta</taxon>
        <taxon>Sedentaria</taxon>
        <taxon>Canalipalpata</taxon>
        <taxon>Terebellida</taxon>
        <taxon>Terebelliformia</taxon>
        <taxon>Alvinellidae</taxon>
        <taxon>Paralvinella</taxon>
    </lineage>
</organism>
<proteinExistence type="predicted"/>
<feature type="domain" description="Alpha-macroglobulin-like TED" evidence="1">
    <location>
        <begin position="24"/>
        <end position="111"/>
    </location>
</feature>
<dbReference type="EMBL" id="JAODUP010000224">
    <property type="protein sequence ID" value="KAK2155985.1"/>
    <property type="molecule type" value="Genomic_DNA"/>
</dbReference>
<evidence type="ECO:0000259" key="1">
    <source>
        <dbReference type="Pfam" id="PF07678"/>
    </source>
</evidence>